<comment type="caution">
    <text evidence="2">The sequence shown here is derived from an EMBL/GenBank/DDBJ whole genome shotgun (WGS) entry which is preliminary data.</text>
</comment>
<evidence type="ECO:0000256" key="1">
    <source>
        <dbReference type="SAM" id="Phobius"/>
    </source>
</evidence>
<gene>
    <name evidence="2" type="ORF">ACFSKQ_09645</name>
</gene>
<feature type="transmembrane region" description="Helical" evidence="1">
    <location>
        <begin position="12"/>
        <end position="32"/>
    </location>
</feature>
<keyword evidence="1" id="KW-1133">Transmembrane helix</keyword>
<keyword evidence="1" id="KW-0812">Transmembrane</keyword>
<keyword evidence="1" id="KW-0472">Membrane</keyword>
<sequence>MTRTLLRLGTGLFGLALALCIAVVCAGAFLLFSQTGQDLLRERTQAAIARLLGPAYQSDLGEQTVVMRPDGTLAIEWTGASVRRADEPDTITEVDRVALGIRLLPLVGGGIEFGRLEIEGARIDLSTFERLIISPPNAGGGEADERSTISRLSEGIVGLLERQIEALQALHFDTLAFREITIDGIPRLSGAFERARIDFAELRRSREGALSLSTGFSIGRLALSLGGDAAFDNGGKLASLSLRSGPVELRQVVPPAPITEVRDERPFGTDADLAVTLGVAREAQSGKLVSDLVLSTGPGALQAGRNRTRVDSAQLRLRHEAGADEVLLLPSPMRFAGTSFQLAGSLRPLGDGPQASGGLRFDLDASDLMSTVGQAEGENTRAHLSLEGFLDFARRRAELTQFALASGTGSLEGTGALDYSSPAGRVRLDLKALDLGAAAIKAFWPFNIGGGARRWSIANMGDEGRVREGSIAVDVRLDRFRPAFGPGAGPRPDELRMDLSIEDADFATVGALPRVYQVHGALRMRGGRTEIMAEDAMVAGYEAVVLAPSSVTFSRPQDTTARETDIDLSVDAVGDVSQLLAIADAAPIRALRAGPIEPGGARGTGRAVAKARLRIGEDIAPGDIVRGWSADAELMDVSLAEPLEGRRFSNLTGSLKLAPGLAESTLEGAMDEMPAKIALSIPFGAAAAQGRRIEIDLAVTAEKARAIAPALAGSLDGALSAKVTQDGTGTHLRLDLTDTRLSVPAVAWTKGPGVAATLDLEMEQADGLTHLRNMRLDGAGFAAAGSALLDAQGLRSAQLTDVTLNPGDNVSAEIERSGNGYSIEVKGARFDARPLLQSLQGALSQKPGARDPGRALDVSASIERVGGFNERVLENLSMNYTAHEGRLAALSLGGRLGSGPVRGDLAPSGEERAVRLTASDLGALLRFTGVYPHMEGGQGRLDLLGTDEAGYRGTFAISDFTLVDEPRLERIVGSEPVAGQGSLSQAVGRDLRTSRAYFDQASAALAYSGGTFQIGNGILRGPVFGSSFEGTLYDSQGRIAISGSFMPAYTVNRIFGAIPLVGQILGNGNEGGLLGITYRLSGAFASPTLTVNPISIIAPGIFRQIFEY</sequence>
<keyword evidence="3" id="KW-1185">Reference proteome</keyword>
<accession>A0ABW5CKG9</accession>
<evidence type="ECO:0000313" key="2">
    <source>
        <dbReference type="EMBL" id="MFD2237724.1"/>
    </source>
</evidence>
<reference evidence="3" key="1">
    <citation type="journal article" date="2019" name="Int. J. Syst. Evol. Microbiol.">
        <title>The Global Catalogue of Microorganisms (GCM) 10K type strain sequencing project: providing services to taxonomists for standard genome sequencing and annotation.</title>
        <authorList>
            <consortium name="The Broad Institute Genomics Platform"/>
            <consortium name="The Broad Institute Genome Sequencing Center for Infectious Disease"/>
            <person name="Wu L."/>
            <person name="Ma J."/>
        </authorList>
    </citation>
    <scope>NUCLEOTIDE SEQUENCE [LARGE SCALE GENOMIC DNA]</scope>
    <source>
        <strain evidence="3">ZS-35-S2</strain>
    </source>
</reference>
<name>A0ABW5CKG9_9HYPH</name>
<dbReference type="Proteomes" id="UP001597371">
    <property type="component" value="Unassembled WGS sequence"/>
</dbReference>
<protein>
    <submittedName>
        <fullName evidence="2">AsmA-like C-terminal region-containing protein</fullName>
    </submittedName>
</protein>
<organism evidence="2 3">
    <name type="scientific">Aureimonas populi</name>
    <dbReference type="NCBI Taxonomy" id="1701758"/>
    <lineage>
        <taxon>Bacteria</taxon>
        <taxon>Pseudomonadati</taxon>
        <taxon>Pseudomonadota</taxon>
        <taxon>Alphaproteobacteria</taxon>
        <taxon>Hyphomicrobiales</taxon>
        <taxon>Aurantimonadaceae</taxon>
        <taxon>Aureimonas</taxon>
    </lineage>
</organism>
<proteinExistence type="predicted"/>
<evidence type="ECO:0000313" key="3">
    <source>
        <dbReference type="Proteomes" id="UP001597371"/>
    </source>
</evidence>
<dbReference type="EMBL" id="JBHUIJ010000012">
    <property type="protein sequence ID" value="MFD2237724.1"/>
    <property type="molecule type" value="Genomic_DNA"/>
</dbReference>
<dbReference type="RefSeq" id="WP_209736418.1">
    <property type="nucleotide sequence ID" value="NZ_CP072611.1"/>
</dbReference>